<accession>A0A9N9EV90</accession>
<dbReference type="Proteomes" id="UP000789570">
    <property type="component" value="Unassembled WGS sequence"/>
</dbReference>
<sequence>MLMPNNLPIETLQPIVLIESIDDLEVSFSSTNIEAETDDNIIGLSEAVGRASNEVSQTADFLLKTKLKYNSTNRGRGKGYGDELSNRESRGHGRGCSDEPSNCESRGCNRGCG</sequence>
<evidence type="ECO:0000313" key="3">
    <source>
        <dbReference type="Proteomes" id="UP000789570"/>
    </source>
</evidence>
<evidence type="ECO:0000256" key="1">
    <source>
        <dbReference type="SAM" id="MobiDB-lite"/>
    </source>
</evidence>
<dbReference type="EMBL" id="CAJVPQ010007013">
    <property type="protein sequence ID" value="CAG8691998.1"/>
    <property type="molecule type" value="Genomic_DNA"/>
</dbReference>
<feature type="non-terminal residue" evidence="2">
    <location>
        <position position="113"/>
    </location>
</feature>
<comment type="caution">
    <text evidence="2">The sequence shown here is derived from an EMBL/GenBank/DDBJ whole genome shotgun (WGS) entry which is preliminary data.</text>
</comment>
<proteinExistence type="predicted"/>
<reference evidence="2" key="1">
    <citation type="submission" date="2021-06" db="EMBL/GenBank/DDBJ databases">
        <authorList>
            <person name="Kallberg Y."/>
            <person name="Tangrot J."/>
            <person name="Rosling A."/>
        </authorList>
    </citation>
    <scope>NUCLEOTIDE SEQUENCE</scope>
    <source>
        <strain evidence="2">UK204</strain>
    </source>
</reference>
<protein>
    <submittedName>
        <fullName evidence="2">17588_t:CDS:1</fullName>
    </submittedName>
</protein>
<feature type="region of interest" description="Disordered" evidence="1">
    <location>
        <begin position="71"/>
        <end position="113"/>
    </location>
</feature>
<feature type="compositionally biased region" description="Basic and acidic residues" evidence="1">
    <location>
        <begin position="79"/>
        <end position="97"/>
    </location>
</feature>
<gene>
    <name evidence="2" type="ORF">FCALED_LOCUS13009</name>
</gene>
<dbReference type="AlphaFoldDB" id="A0A9N9EV90"/>
<dbReference type="OrthoDB" id="2425307at2759"/>
<name>A0A9N9EV90_9GLOM</name>
<keyword evidence="3" id="KW-1185">Reference proteome</keyword>
<evidence type="ECO:0000313" key="2">
    <source>
        <dbReference type="EMBL" id="CAG8691998.1"/>
    </source>
</evidence>
<organism evidence="2 3">
    <name type="scientific">Funneliformis caledonium</name>
    <dbReference type="NCBI Taxonomy" id="1117310"/>
    <lineage>
        <taxon>Eukaryota</taxon>
        <taxon>Fungi</taxon>
        <taxon>Fungi incertae sedis</taxon>
        <taxon>Mucoromycota</taxon>
        <taxon>Glomeromycotina</taxon>
        <taxon>Glomeromycetes</taxon>
        <taxon>Glomerales</taxon>
        <taxon>Glomeraceae</taxon>
        <taxon>Funneliformis</taxon>
    </lineage>
</organism>